<gene>
    <name evidence="2" type="ORF">HQM25_09640</name>
</gene>
<keyword evidence="1" id="KW-1133">Transmembrane helix</keyword>
<accession>A0A7D4QCU9</accession>
<feature type="transmembrane region" description="Helical" evidence="1">
    <location>
        <begin position="12"/>
        <end position="32"/>
    </location>
</feature>
<dbReference type="AlphaFoldDB" id="A0A7D4QCU9"/>
<keyword evidence="1" id="KW-0812">Transmembrane</keyword>
<sequence length="137" mass="13857">MSARPRLARSIPFWGLITASLASAAAGALILVDKLGTMTTTLLDGTATGVEVYVGQSLAVLGAILIGAGVLGLLLAFTVGAIATLRPAAAVEVVEPLDDEIDEPVDAAPAGHGYERGLGYTSAIDTVDDEKEPAAAR</sequence>
<name>A0A7D4QCU9_9MICO</name>
<dbReference type="Proteomes" id="UP000502498">
    <property type="component" value="Chromosome"/>
</dbReference>
<evidence type="ECO:0000313" key="2">
    <source>
        <dbReference type="EMBL" id="QKJ19597.1"/>
    </source>
</evidence>
<evidence type="ECO:0000313" key="3">
    <source>
        <dbReference type="Proteomes" id="UP000502498"/>
    </source>
</evidence>
<dbReference type="RefSeq" id="WP_172990034.1">
    <property type="nucleotide sequence ID" value="NZ_CP054038.1"/>
</dbReference>
<feature type="transmembrane region" description="Helical" evidence="1">
    <location>
        <begin position="52"/>
        <end position="77"/>
    </location>
</feature>
<reference evidence="2 3" key="1">
    <citation type="submission" date="2020-05" db="EMBL/GenBank/DDBJ databases">
        <title>Strain PA2F3 complete genome.</title>
        <authorList>
            <person name="Kim Y.-S."/>
            <person name="Kim S.-J."/>
            <person name="Jung H.-k."/>
            <person name="Kim S.-E."/>
            <person name="Kim K.-H."/>
        </authorList>
    </citation>
    <scope>NUCLEOTIDE SEQUENCE [LARGE SCALE GENOMIC DNA]</scope>
    <source>
        <strain evidence="2 3">PA2F3</strain>
    </source>
</reference>
<protein>
    <submittedName>
        <fullName evidence="2">Dinucleotide-utilizing enzyme</fullName>
    </submittedName>
</protein>
<organism evidence="2 3">
    <name type="scientific">Microbacterium hominis</name>
    <dbReference type="NCBI Taxonomy" id="162426"/>
    <lineage>
        <taxon>Bacteria</taxon>
        <taxon>Bacillati</taxon>
        <taxon>Actinomycetota</taxon>
        <taxon>Actinomycetes</taxon>
        <taxon>Micrococcales</taxon>
        <taxon>Microbacteriaceae</taxon>
        <taxon>Microbacterium</taxon>
    </lineage>
</organism>
<keyword evidence="1" id="KW-0472">Membrane</keyword>
<proteinExistence type="predicted"/>
<dbReference type="EMBL" id="CP054038">
    <property type="protein sequence ID" value="QKJ19597.1"/>
    <property type="molecule type" value="Genomic_DNA"/>
</dbReference>
<evidence type="ECO:0000256" key="1">
    <source>
        <dbReference type="SAM" id="Phobius"/>
    </source>
</evidence>